<dbReference type="Proteomes" id="UP000562929">
    <property type="component" value="Unassembled WGS sequence"/>
</dbReference>
<proteinExistence type="predicted"/>
<feature type="region of interest" description="Disordered" evidence="1">
    <location>
        <begin position="1"/>
        <end position="138"/>
    </location>
</feature>
<keyword evidence="3" id="KW-1185">Reference proteome</keyword>
<evidence type="ECO:0000313" key="2">
    <source>
        <dbReference type="EMBL" id="KAF4582282.1"/>
    </source>
</evidence>
<accession>A0A8H4Q269</accession>
<sequence>MDPKPSKPNSPAAGAAQVPAPANHAPGFNTSQPGGQGSQKRPDAATLPGSSGKPDDACPPDYVQQGDPKPPKPSSPAAGVAQVPSAANPPANPDTPQRGGRVPQKRPGSTALPGSQAESNGDCPPGYTLQGEPDAAKA</sequence>
<reference evidence="2 3" key="1">
    <citation type="journal article" date="2020" name="G3 (Bethesda)">
        <title>Genetic Underpinnings of Host Manipulation by Ophiocordyceps as Revealed by Comparative Transcriptomics.</title>
        <authorList>
            <person name="Will I."/>
            <person name="Das B."/>
            <person name="Trinh T."/>
            <person name="Brachmann A."/>
            <person name="Ohm R.A."/>
            <person name="de Bekker C."/>
        </authorList>
    </citation>
    <scope>NUCLEOTIDE SEQUENCE [LARGE SCALE GENOMIC DNA]</scope>
    <source>
        <strain evidence="2 3">EC05</strain>
    </source>
</reference>
<dbReference type="AlphaFoldDB" id="A0A8H4Q269"/>
<organism evidence="2 3">
    <name type="scientific">Ophiocordyceps camponoti-floridani</name>
    <dbReference type="NCBI Taxonomy" id="2030778"/>
    <lineage>
        <taxon>Eukaryota</taxon>
        <taxon>Fungi</taxon>
        <taxon>Dikarya</taxon>
        <taxon>Ascomycota</taxon>
        <taxon>Pezizomycotina</taxon>
        <taxon>Sordariomycetes</taxon>
        <taxon>Hypocreomycetidae</taxon>
        <taxon>Hypocreales</taxon>
        <taxon>Ophiocordycipitaceae</taxon>
        <taxon>Ophiocordyceps</taxon>
    </lineage>
</organism>
<comment type="caution">
    <text evidence="2">The sequence shown here is derived from an EMBL/GenBank/DDBJ whole genome shotgun (WGS) entry which is preliminary data.</text>
</comment>
<feature type="compositionally biased region" description="Low complexity" evidence="1">
    <location>
        <begin position="11"/>
        <end position="26"/>
    </location>
</feature>
<protein>
    <submittedName>
        <fullName evidence="2">Uncharacterized protein</fullName>
    </submittedName>
</protein>
<name>A0A8H4Q269_9HYPO</name>
<gene>
    <name evidence="2" type="ORF">GQ602_006906</name>
</gene>
<dbReference type="EMBL" id="JAACLJ010000008">
    <property type="protein sequence ID" value="KAF4582282.1"/>
    <property type="molecule type" value="Genomic_DNA"/>
</dbReference>
<evidence type="ECO:0000256" key="1">
    <source>
        <dbReference type="SAM" id="MobiDB-lite"/>
    </source>
</evidence>
<evidence type="ECO:0000313" key="3">
    <source>
        <dbReference type="Proteomes" id="UP000562929"/>
    </source>
</evidence>